<dbReference type="GO" id="GO:0004386">
    <property type="term" value="F:helicase activity"/>
    <property type="evidence" value="ECO:0007669"/>
    <property type="project" value="UniProtKB-KW"/>
</dbReference>
<gene>
    <name evidence="5" type="ORF">KDK95_23545</name>
</gene>
<dbReference type="InterPro" id="IPR011545">
    <property type="entry name" value="DEAD/DEAH_box_helicase_dom"/>
</dbReference>
<dbReference type="Proteomes" id="UP000676325">
    <property type="component" value="Unassembled WGS sequence"/>
</dbReference>
<dbReference type="Gene3D" id="3.40.50.300">
    <property type="entry name" value="P-loop containing nucleotide triphosphate hydrolases"/>
    <property type="match status" value="2"/>
</dbReference>
<dbReference type="GO" id="GO:0003677">
    <property type="term" value="F:DNA binding"/>
    <property type="evidence" value="ECO:0007669"/>
    <property type="project" value="TreeGrafter"/>
</dbReference>
<evidence type="ECO:0000313" key="5">
    <source>
        <dbReference type="EMBL" id="MBR7829302.1"/>
    </source>
</evidence>
<keyword evidence="6" id="KW-1185">Reference proteome</keyword>
<dbReference type="InterPro" id="IPR014001">
    <property type="entry name" value="Helicase_ATP-bd"/>
</dbReference>
<dbReference type="InterPro" id="IPR052511">
    <property type="entry name" value="ATP-dep_Helicase"/>
</dbReference>
<dbReference type="InterPro" id="IPR001650">
    <property type="entry name" value="Helicase_C-like"/>
</dbReference>
<feature type="domain" description="Helicase ATP-binding" evidence="3">
    <location>
        <begin position="35"/>
        <end position="217"/>
    </location>
</feature>
<dbReference type="Pfam" id="PF00270">
    <property type="entry name" value="DEAD"/>
    <property type="match status" value="1"/>
</dbReference>
<reference evidence="5" key="1">
    <citation type="submission" date="2021-04" db="EMBL/GenBank/DDBJ databases">
        <title>Genome based classification of Actinospica acidithermotolerans sp. nov., an actinobacterium isolated from an Indonesian hot spring.</title>
        <authorList>
            <person name="Kusuma A.B."/>
            <person name="Putra K.E."/>
            <person name="Nafisah S."/>
            <person name="Loh J."/>
            <person name="Nouioui I."/>
            <person name="Goodfellow M."/>
        </authorList>
    </citation>
    <scope>NUCLEOTIDE SEQUENCE</scope>
    <source>
        <strain evidence="5">MGRD01-02</strain>
    </source>
</reference>
<dbReference type="PROSITE" id="PS51192">
    <property type="entry name" value="HELICASE_ATP_BIND_1"/>
    <property type="match status" value="1"/>
</dbReference>
<evidence type="ECO:0000313" key="6">
    <source>
        <dbReference type="Proteomes" id="UP000676325"/>
    </source>
</evidence>
<dbReference type="Pfam" id="PF00271">
    <property type="entry name" value="Helicase_C"/>
    <property type="match status" value="1"/>
</dbReference>
<evidence type="ECO:0000256" key="1">
    <source>
        <dbReference type="ARBA" id="ARBA00022741"/>
    </source>
</evidence>
<dbReference type="SMART" id="SM00490">
    <property type="entry name" value="HELICc"/>
    <property type="match status" value="1"/>
</dbReference>
<name>A0A941IKU4_9ACTN</name>
<feature type="domain" description="Helicase C-terminal" evidence="4">
    <location>
        <begin position="256"/>
        <end position="409"/>
    </location>
</feature>
<evidence type="ECO:0000259" key="3">
    <source>
        <dbReference type="PROSITE" id="PS51192"/>
    </source>
</evidence>
<dbReference type="GO" id="GO:0016887">
    <property type="term" value="F:ATP hydrolysis activity"/>
    <property type="evidence" value="ECO:0007669"/>
    <property type="project" value="TreeGrafter"/>
</dbReference>
<dbReference type="InterPro" id="IPR027417">
    <property type="entry name" value="P-loop_NTPase"/>
</dbReference>
<dbReference type="PROSITE" id="PS51194">
    <property type="entry name" value="HELICASE_CTER"/>
    <property type="match status" value="1"/>
</dbReference>
<comment type="caution">
    <text evidence="5">The sequence shown here is derived from an EMBL/GenBank/DDBJ whole genome shotgun (WGS) entry which is preliminary data.</text>
</comment>
<evidence type="ECO:0000259" key="4">
    <source>
        <dbReference type="PROSITE" id="PS51194"/>
    </source>
</evidence>
<accession>A0A941IKU4</accession>
<dbReference type="EMBL" id="JAGSOH010000081">
    <property type="protein sequence ID" value="MBR7829302.1"/>
    <property type="molecule type" value="Genomic_DNA"/>
</dbReference>
<dbReference type="GO" id="GO:0005524">
    <property type="term" value="F:ATP binding"/>
    <property type="evidence" value="ECO:0007669"/>
    <property type="project" value="UniProtKB-KW"/>
</dbReference>
<organism evidence="5 6">
    <name type="scientific">Actinospica acidithermotolerans</name>
    <dbReference type="NCBI Taxonomy" id="2828514"/>
    <lineage>
        <taxon>Bacteria</taxon>
        <taxon>Bacillati</taxon>
        <taxon>Actinomycetota</taxon>
        <taxon>Actinomycetes</taxon>
        <taxon>Catenulisporales</taxon>
        <taxon>Actinospicaceae</taxon>
        <taxon>Actinospica</taxon>
    </lineage>
</organism>
<dbReference type="SMART" id="SM00487">
    <property type="entry name" value="DEXDc"/>
    <property type="match status" value="1"/>
</dbReference>
<dbReference type="CDD" id="cd17922">
    <property type="entry name" value="DEXHc_LHR-like"/>
    <property type="match status" value="1"/>
</dbReference>
<protein>
    <submittedName>
        <fullName evidence="5">DEAD/DEAH box helicase</fullName>
    </submittedName>
</protein>
<dbReference type="RefSeq" id="WP_212520437.1">
    <property type="nucleotide sequence ID" value="NZ_JAGSOH010000081.1"/>
</dbReference>
<evidence type="ECO:0000256" key="2">
    <source>
        <dbReference type="ARBA" id="ARBA00022840"/>
    </source>
</evidence>
<dbReference type="AlphaFoldDB" id="A0A941IKU4"/>
<dbReference type="PANTHER" id="PTHR47962:SF5">
    <property type="entry name" value="ATP-DEPENDENT HELICASE LHR-RELATED"/>
    <property type="match status" value="1"/>
</dbReference>
<sequence>MPGSAAFELLHPVVRKWIWSHQWTQLRDAQERAAAPILTGDRDVIIAATTASGKTEAAFLPICSALLFSEDEPRSGVQALYVSPLKALINDQYGRLDNLCRDAEIPVHRWHGDVPGTQKRKLLAKPSGILLITPESLEALFVVHGTAVARIFGELHYVVIDEVHTFIGSERGAQLQSLLHRVELSARRHIPRVGLSATLGDMSAACDWLRPGNGERVEVIVARDGETEIRLQVRGILETPPEVGKKSDEGGSAVRMAADALFTTHRGNDGLVFANSRASVEQLTDLLSRRSERDRVPNEFVPHHGSLSRALREHVEARLKDRSSPITAVCTSTLEMGIDIGSVAAVSQVGPPPSVSSLRQRIGRSGRRGAPAVLRAYVIERAVTERTALVDQLRVGIFQTVAMVELLVRGWCESPDNGSLHLSTLVQQVLSLIAQHGGVTPQEAYTTLCGRGPFSNVSADVFAKFLRCLGRHDLIVQQASDGLLLLGQAGERHVNHYTFYSAFQAADEYRLLAEGRQLGSLPIGFPISEGTLIIFAGQRWKITAIDDRGKTIELVRSAGGRPPMFEGGIAPVADMVRREMYELYLGHELPAYLDEHARELLGEGRRNFARYALNGRSILASGGETHLLVWRGDRVVSTIAMALATCGLETSRQAMVLSVMADEDTLRHAIKSLAGQPPPDARHLAGIVKNKAVEKWDGVLDEKLLTLSCAARDVDVAAAWEELALIADA</sequence>
<keyword evidence="5" id="KW-0347">Helicase</keyword>
<keyword evidence="1" id="KW-0547">Nucleotide-binding</keyword>
<dbReference type="SUPFAM" id="SSF52540">
    <property type="entry name" value="P-loop containing nucleoside triphosphate hydrolases"/>
    <property type="match status" value="1"/>
</dbReference>
<keyword evidence="5" id="KW-0378">Hydrolase</keyword>
<dbReference type="PANTHER" id="PTHR47962">
    <property type="entry name" value="ATP-DEPENDENT HELICASE LHR-RELATED-RELATED"/>
    <property type="match status" value="1"/>
</dbReference>
<keyword evidence="2" id="KW-0067">ATP-binding</keyword>
<proteinExistence type="predicted"/>